<reference evidence="7 8" key="1">
    <citation type="submission" date="2020-08" db="EMBL/GenBank/DDBJ databases">
        <title>Genomic Encyclopedia of Type Strains, Phase IV (KMG-IV): sequencing the most valuable type-strain genomes for metagenomic binning, comparative biology and taxonomic classification.</title>
        <authorList>
            <person name="Goeker M."/>
        </authorList>
    </citation>
    <scope>NUCLEOTIDE SEQUENCE [LARGE SCALE GENOMIC DNA]</scope>
    <source>
        <strain evidence="7 8">DSM 17245</strain>
    </source>
</reference>
<gene>
    <name evidence="7" type="ORF">HNQ46_001159</name>
</gene>
<dbReference type="Pfam" id="PF00698">
    <property type="entry name" value="Acyl_transf_1"/>
    <property type="match status" value="1"/>
</dbReference>
<keyword evidence="1 4" id="KW-0808">Transferase</keyword>
<name>A0A7W9SFH0_9FIRM</name>
<comment type="caution">
    <text evidence="7">The sequence shown here is derived from an EMBL/GenBank/DDBJ whole genome shotgun (WGS) entry which is preliminary data.</text>
</comment>
<dbReference type="EC" id="2.3.1.39" evidence="4"/>
<dbReference type="InterPro" id="IPR050858">
    <property type="entry name" value="Mal-CoA-ACP_Trans/PKS_FabD"/>
</dbReference>
<dbReference type="NCBIfam" id="TIGR00128">
    <property type="entry name" value="fabD"/>
    <property type="match status" value="1"/>
</dbReference>
<evidence type="ECO:0000256" key="3">
    <source>
        <dbReference type="ARBA" id="ARBA00048462"/>
    </source>
</evidence>
<comment type="catalytic activity">
    <reaction evidence="3 4">
        <text>holo-[ACP] + malonyl-CoA = malonyl-[ACP] + CoA</text>
        <dbReference type="Rhea" id="RHEA:41792"/>
        <dbReference type="Rhea" id="RHEA-COMP:9623"/>
        <dbReference type="Rhea" id="RHEA-COMP:9685"/>
        <dbReference type="ChEBI" id="CHEBI:57287"/>
        <dbReference type="ChEBI" id="CHEBI:57384"/>
        <dbReference type="ChEBI" id="CHEBI:64479"/>
        <dbReference type="ChEBI" id="CHEBI:78449"/>
        <dbReference type="EC" id="2.3.1.39"/>
    </reaction>
</comment>
<dbReference type="InterPro" id="IPR016035">
    <property type="entry name" value="Acyl_Trfase/lysoPLipase"/>
</dbReference>
<dbReference type="InterPro" id="IPR016036">
    <property type="entry name" value="Malonyl_transacylase_ACP-bd"/>
</dbReference>
<dbReference type="InterPro" id="IPR001227">
    <property type="entry name" value="Ac_transferase_dom_sf"/>
</dbReference>
<dbReference type="FunFam" id="3.30.70.250:FF:000001">
    <property type="entry name" value="Malonyl CoA-acyl carrier protein transacylase"/>
    <property type="match status" value="1"/>
</dbReference>
<dbReference type="Gene3D" id="3.30.70.250">
    <property type="entry name" value="Malonyl-CoA ACP transacylase, ACP-binding"/>
    <property type="match status" value="1"/>
</dbReference>
<dbReference type="Gene3D" id="3.40.366.10">
    <property type="entry name" value="Malonyl-Coenzyme A Acyl Carrier Protein, domain 2"/>
    <property type="match status" value="1"/>
</dbReference>
<keyword evidence="2 4" id="KW-0012">Acyltransferase</keyword>
<dbReference type="GO" id="GO:0006633">
    <property type="term" value="P:fatty acid biosynthetic process"/>
    <property type="evidence" value="ECO:0007669"/>
    <property type="project" value="TreeGrafter"/>
</dbReference>
<dbReference type="GO" id="GO:0005829">
    <property type="term" value="C:cytosol"/>
    <property type="evidence" value="ECO:0007669"/>
    <property type="project" value="TreeGrafter"/>
</dbReference>
<dbReference type="SUPFAM" id="SSF55048">
    <property type="entry name" value="Probable ACP-binding domain of malonyl-CoA ACP transacylase"/>
    <property type="match status" value="1"/>
</dbReference>
<dbReference type="Proteomes" id="UP000522163">
    <property type="component" value="Unassembled WGS sequence"/>
</dbReference>
<dbReference type="PANTHER" id="PTHR42681:SF1">
    <property type="entry name" value="MALONYL-COA-ACYL CARRIER PROTEIN TRANSACYLASE, MITOCHONDRIAL"/>
    <property type="match status" value="1"/>
</dbReference>
<evidence type="ECO:0000313" key="8">
    <source>
        <dbReference type="Proteomes" id="UP000522163"/>
    </source>
</evidence>
<evidence type="ECO:0000256" key="1">
    <source>
        <dbReference type="ARBA" id="ARBA00022679"/>
    </source>
</evidence>
<feature type="active site" evidence="5">
    <location>
        <position position="88"/>
    </location>
</feature>
<evidence type="ECO:0000256" key="4">
    <source>
        <dbReference type="PIRNR" id="PIRNR000446"/>
    </source>
</evidence>
<dbReference type="InterPro" id="IPR014043">
    <property type="entry name" value="Acyl_transferase_dom"/>
</dbReference>
<dbReference type="PANTHER" id="PTHR42681">
    <property type="entry name" value="MALONYL-COA-ACYL CARRIER PROTEIN TRANSACYLASE, MITOCHONDRIAL"/>
    <property type="match status" value="1"/>
</dbReference>
<evidence type="ECO:0000259" key="6">
    <source>
        <dbReference type="SMART" id="SM00827"/>
    </source>
</evidence>
<feature type="domain" description="Malonyl-CoA:ACP transacylase (MAT)" evidence="6">
    <location>
        <begin position="6"/>
        <end position="301"/>
    </location>
</feature>
<evidence type="ECO:0000256" key="5">
    <source>
        <dbReference type="PIRSR" id="PIRSR000446-1"/>
    </source>
</evidence>
<proteinExistence type="inferred from homology"/>
<comment type="similarity">
    <text evidence="4">Belongs to the fabD family.</text>
</comment>
<dbReference type="RefSeq" id="WP_183683762.1">
    <property type="nucleotide sequence ID" value="NZ_JACHHH010000005.1"/>
</dbReference>
<sequence>MKTAFLYAGQGSQVKGMGKDLYEAFPAFRKAYDEAELDFDLKTLSFEDPEGKINETRYTQPALVAFACGMTAVLRENGIKPDYALGLSLGEYSALEAASVFSAKTAVEMVAFRGKKMEEASKGIESSMAAILGMSEEALDKVCKEVGGAVSLCNLNCPGQIVIGGEKKAVEEASALALEAGAKKAIPLKVSGPFHTSFMKSAGEALREYFKDISFQEGTCPVLHNFLGRERQEGDPSVPELLVEQVQKPVRMEEDLRRLLELGVRNFVEIGPGKTISGFLKKTAKDMGIEDFEVASLENKEELEAFLESKKA</sequence>
<dbReference type="AlphaFoldDB" id="A0A7W9SFH0"/>
<dbReference type="GeneID" id="85014699"/>
<organism evidence="7 8">
    <name type="scientific">Oribacterium sinus</name>
    <dbReference type="NCBI Taxonomy" id="237576"/>
    <lineage>
        <taxon>Bacteria</taxon>
        <taxon>Bacillati</taxon>
        <taxon>Bacillota</taxon>
        <taxon>Clostridia</taxon>
        <taxon>Lachnospirales</taxon>
        <taxon>Lachnospiraceae</taxon>
        <taxon>Oribacterium</taxon>
    </lineage>
</organism>
<dbReference type="PIRSF" id="PIRSF000446">
    <property type="entry name" value="Mct"/>
    <property type="match status" value="1"/>
</dbReference>
<feature type="active site" evidence="5">
    <location>
        <position position="195"/>
    </location>
</feature>
<dbReference type="SMART" id="SM00827">
    <property type="entry name" value="PKS_AT"/>
    <property type="match status" value="1"/>
</dbReference>
<dbReference type="InterPro" id="IPR004410">
    <property type="entry name" value="Malonyl_CoA-ACP_transAc_FabD"/>
</dbReference>
<dbReference type="GO" id="GO:0004314">
    <property type="term" value="F:[acyl-carrier-protein] S-malonyltransferase activity"/>
    <property type="evidence" value="ECO:0007669"/>
    <property type="project" value="UniProtKB-EC"/>
</dbReference>
<dbReference type="EMBL" id="JACHHH010000005">
    <property type="protein sequence ID" value="MBB6041182.1"/>
    <property type="molecule type" value="Genomic_DNA"/>
</dbReference>
<evidence type="ECO:0000256" key="2">
    <source>
        <dbReference type="ARBA" id="ARBA00023315"/>
    </source>
</evidence>
<protein>
    <recommendedName>
        <fullName evidence="4">Malonyl CoA-acyl carrier protein transacylase</fullName>
        <ecNumber evidence="4">2.3.1.39</ecNumber>
    </recommendedName>
</protein>
<evidence type="ECO:0000313" key="7">
    <source>
        <dbReference type="EMBL" id="MBB6041182.1"/>
    </source>
</evidence>
<accession>A0A7W9SFH0</accession>
<dbReference type="SUPFAM" id="SSF52151">
    <property type="entry name" value="FabD/lysophospholipase-like"/>
    <property type="match status" value="1"/>
</dbReference>
<dbReference type="InterPro" id="IPR024925">
    <property type="entry name" value="Malonyl_CoA-ACP_transAc"/>
</dbReference>